<dbReference type="EMBL" id="JXTC01000128">
    <property type="protein sequence ID" value="PON86685.1"/>
    <property type="molecule type" value="Genomic_DNA"/>
</dbReference>
<protein>
    <submittedName>
        <fullName evidence="2">Uncharacterized protein</fullName>
    </submittedName>
</protein>
<dbReference type="AlphaFoldDB" id="A0A2P5EMI7"/>
<evidence type="ECO:0000313" key="3">
    <source>
        <dbReference type="Proteomes" id="UP000237000"/>
    </source>
</evidence>
<keyword evidence="3" id="KW-1185">Reference proteome</keyword>
<feature type="compositionally biased region" description="Polar residues" evidence="1">
    <location>
        <begin position="152"/>
        <end position="162"/>
    </location>
</feature>
<dbReference type="InParanoid" id="A0A2P5EMI7"/>
<comment type="caution">
    <text evidence="2">The sequence shown here is derived from an EMBL/GenBank/DDBJ whole genome shotgun (WGS) entry which is preliminary data.</text>
</comment>
<proteinExistence type="predicted"/>
<sequence length="190" mass="21538">MTEPFNDDIFYASFDLEFGSGELETLMDRISEDSKIEEVMEQLKNLTVEEEKKLAKKRVKQQAMPEPFNEGTSSTILGLELTRLELKVETMIDQISQRLDKLEKLLESKYDTRKRNKSEVSAALTKSLSIVDTATSPVKRPKPSTKKPPADTPTQPRPNNDSEIMADTTPVPRKKPAGRRQKSRSNLAQK</sequence>
<evidence type="ECO:0000256" key="1">
    <source>
        <dbReference type="SAM" id="MobiDB-lite"/>
    </source>
</evidence>
<evidence type="ECO:0000313" key="2">
    <source>
        <dbReference type="EMBL" id="PON86685.1"/>
    </source>
</evidence>
<accession>A0A2P5EMI7</accession>
<reference evidence="3" key="1">
    <citation type="submission" date="2016-06" db="EMBL/GenBank/DDBJ databases">
        <title>Parallel loss of symbiosis genes in relatives of nitrogen-fixing non-legume Parasponia.</title>
        <authorList>
            <person name="Van Velzen R."/>
            <person name="Holmer R."/>
            <person name="Bu F."/>
            <person name="Rutten L."/>
            <person name="Van Zeijl A."/>
            <person name="Liu W."/>
            <person name="Santuari L."/>
            <person name="Cao Q."/>
            <person name="Sharma T."/>
            <person name="Shen D."/>
            <person name="Roswanjaya Y."/>
            <person name="Wardhani T."/>
            <person name="Kalhor M.S."/>
            <person name="Jansen J."/>
            <person name="Van den Hoogen J."/>
            <person name="Gungor B."/>
            <person name="Hartog M."/>
            <person name="Hontelez J."/>
            <person name="Verver J."/>
            <person name="Yang W.-C."/>
            <person name="Schijlen E."/>
            <person name="Repin R."/>
            <person name="Schilthuizen M."/>
            <person name="Schranz E."/>
            <person name="Heidstra R."/>
            <person name="Miyata K."/>
            <person name="Fedorova E."/>
            <person name="Kohlen W."/>
            <person name="Bisseling T."/>
            <person name="Smit S."/>
            <person name="Geurts R."/>
        </authorList>
    </citation>
    <scope>NUCLEOTIDE SEQUENCE [LARGE SCALE GENOMIC DNA]</scope>
    <source>
        <strain evidence="3">cv. RG33-2</strain>
    </source>
</reference>
<feature type="compositionally biased region" description="Basic residues" evidence="1">
    <location>
        <begin position="172"/>
        <end position="183"/>
    </location>
</feature>
<feature type="compositionally biased region" description="Polar residues" evidence="1">
    <location>
        <begin position="124"/>
        <end position="136"/>
    </location>
</feature>
<feature type="region of interest" description="Disordered" evidence="1">
    <location>
        <begin position="112"/>
        <end position="190"/>
    </location>
</feature>
<organism evidence="2 3">
    <name type="scientific">Trema orientale</name>
    <name type="common">Charcoal tree</name>
    <name type="synonym">Celtis orientalis</name>
    <dbReference type="NCBI Taxonomy" id="63057"/>
    <lineage>
        <taxon>Eukaryota</taxon>
        <taxon>Viridiplantae</taxon>
        <taxon>Streptophyta</taxon>
        <taxon>Embryophyta</taxon>
        <taxon>Tracheophyta</taxon>
        <taxon>Spermatophyta</taxon>
        <taxon>Magnoliopsida</taxon>
        <taxon>eudicotyledons</taxon>
        <taxon>Gunneridae</taxon>
        <taxon>Pentapetalae</taxon>
        <taxon>rosids</taxon>
        <taxon>fabids</taxon>
        <taxon>Rosales</taxon>
        <taxon>Cannabaceae</taxon>
        <taxon>Trema</taxon>
    </lineage>
</organism>
<dbReference type="OrthoDB" id="10431482at2759"/>
<name>A0A2P5EMI7_TREOI</name>
<dbReference type="Proteomes" id="UP000237000">
    <property type="component" value="Unassembled WGS sequence"/>
</dbReference>
<gene>
    <name evidence="2" type="ORF">TorRG33x02_175170</name>
</gene>